<gene>
    <name evidence="1" type="ORF">ONZ51_g81</name>
</gene>
<dbReference type="Proteomes" id="UP001215151">
    <property type="component" value="Unassembled WGS sequence"/>
</dbReference>
<organism evidence="1 2">
    <name type="scientific">Trametes cubensis</name>
    <dbReference type="NCBI Taxonomy" id="1111947"/>
    <lineage>
        <taxon>Eukaryota</taxon>
        <taxon>Fungi</taxon>
        <taxon>Dikarya</taxon>
        <taxon>Basidiomycota</taxon>
        <taxon>Agaricomycotina</taxon>
        <taxon>Agaricomycetes</taxon>
        <taxon>Polyporales</taxon>
        <taxon>Polyporaceae</taxon>
        <taxon>Trametes</taxon>
    </lineage>
</organism>
<name>A0AAD7XE87_9APHY</name>
<evidence type="ECO:0000313" key="2">
    <source>
        <dbReference type="Proteomes" id="UP001215151"/>
    </source>
</evidence>
<proteinExistence type="predicted"/>
<protein>
    <submittedName>
        <fullName evidence="1">Uncharacterized protein</fullName>
    </submittedName>
</protein>
<sequence length="268" mass="28547">MVAIINKLFAAAAANFAASSGYGYGSGSTGSSYGSGYGSGSSYGSGSNWISNWQPSFQLSGCSIDKFVPQFPSGQTQLVAPSQPPKFIGLAFGVQNYTCSNTNTFTSTGAVAELIDVSCIVYEPEFSTIQNDIFNVWTNLVPASIQSIIELFHIIDIPQILAQHYFIPNPTTGQGLSPKWDFTSSGKFEGVKDAFIVAKGKGNIPAPTNATRDVAWLDVVQVDGDIASEVFRFDTVGGQPPASCTYGKDHDISVRYVSKYIFYGGSLA</sequence>
<reference evidence="1" key="1">
    <citation type="submission" date="2022-11" db="EMBL/GenBank/DDBJ databases">
        <title>Genome Sequence of Cubamyces cubensis.</title>
        <authorList>
            <person name="Buettner E."/>
        </authorList>
    </citation>
    <scope>NUCLEOTIDE SEQUENCE</scope>
    <source>
        <strain evidence="1">MPL-01</strain>
    </source>
</reference>
<dbReference type="PANTHER" id="PTHR35567:SF1">
    <property type="entry name" value="CONSERVED FUNGAL PROTEIN (AFU_ORTHOLOGUE AFUA_1G14230)"/>
    <property type="match status" value="1"/>
</dbReference>
<dbReference type="EMBL" id="JAPEVG010000001">
    <property type="protein sequence ID" value="KAJ8502210.1"/>
    <property type="molecule type" value="Genomic_DNA"/>
</dbReference>
<accession>A0AAD7XE87</accession>
<dbReference type="InterPro" id="IPR021851">
    <property type="entry name" value="DUF3455"/>
</dbReference>
<comment type="caution">
    <text evidence="1">The sequence shown here is derived from an EMBL/GenBank/DDBJ whole genome shotgun (WGS) entry which is preliminary data.</text>
</comment>
<keyword evidence="2" id="KW-1185">Reference proteome</keyword>
<dbReference type="PANTHER" id="PTHR35567">
    <property type="entry name" value="MALATE DEHYDROGENASE (AFU_ORTHOLOGUE AFUA_2G13800)"/>
    <property type="match status" value="1"/>
</dbReference>
<dbReference type="AlphaFoldDB" id="A0AAD7XE87"/>
<dbReference type="Pfam" id="PF11937">
    <property type="entry name" value="DUF3455"/>
    <property type="match status" value="1"/>
</dbReference>
<evidence type="ECO:0000313" key="1">
    <source>
        <dbReference type="EMBL" id="KAJ8502210.1"/>
    </source>
</evidence>